<gene>
    <name evidence="10" type="primary">LOC108563397</name>
</gene>
<keyword evidence="6" id="KW-0675">Receptor</keyword>
<keyword evidence="5 8" id="KW-0472">Membrane</keyword>
<evidence type="ECO:0000256" key="8">
    <source>
        <dbReference type="SAM" id="Phobius"/>
    </source>
</evidence>
<evidence type="ECO:0000313" key="9">
    <source>
        <dbReference type="Proteomes" id="UP000695000"/>
    </source>
</evidence>
<evidence type="ECO:0000256" key="1">
    <source>
        <dbReference type="ARBA" id="ARBA00004651"/>
    </source>
</evidence>
<dbReference type="Gene3D" id="1.10.287.70">
    <property type="match status" value="1"/>
</dbReference>
<keyword evidence="3 8" id="KW-0812">Transmembrane</keyword>
<dbReference type="PANTHER" id="PTHR42643">
    <property type="entry name" value="IONOTROPIC RECEPTOR 20A-RELATED"/>
    <property type="match status" value="1"/>
</dbReference>
<evidence type="ECO:0000256" key="6">
    <source>
        <dbReference type="ARBA" id="ARBA00023170"/>
    </source>
</evidence>
<feature type="transmembrane region" description="Helical" evidence="8">
    <location>
        <begin position="557"/>
        <end position="577"/>
    </location>
</feature>
<evidence type="ECO:0000256" key="2">
    <source>
        <dbReference type="ARBA" id="ARBA00022475"/>
    </source>
</evidence>
<proteinExistence type="predicted"/>
<keyword evidence="7" id="KW-0325">Glycoprotein</keyword>
<evidence type="ECO:0000256" key="3">
    <source>
        <dbReference type="ARBA" id="ARBA00022692"/>
    </source>
</evidence>
<dbReference type="Proteomes" id="UP000695000">
    <property type="component" value="Unplaced"/>
</dbReference>
<evidence type="ECO:0000313" key="10">
    <source>
        <dbReference type="RefSeq" id="XP_017777547.1"/>
    </source>
</evidence>
<organism evidence="9 10">
    <name type="scientific">Nicrophorus vespilloides</name>
    <name type="common">Boreal carrion beetle</name>
    <dbReference type="NCBI Taxonomy" id="110193"/>
    <lineage>
        <taxon>Eukaryota</taxon>
        <taxon>Metazoa</taxon>
        <taxon>Ecdysozoa</taxon>
        <taxon>Arthropoda</taxon>
        <taxon>Hexapoda</taxon>
        <taxon>Insecta</taxon>
        <taxon>Pterygota</taxon>
        <taxon>Neoptera</taxon>
        <taxon>Endopterygota</taxon>
        <taxon>Coleoptera</taxon>
        <taxon>Polyphaga</taxon>
        <taxon>Staphyliniformia</taxon>
        <taxon>Silphidae</taxon>
        <taxon>Nicrophorinae</taxon>
        <taxon>Nicrophorus</taxon>
    </lineage>
</organism>
<evidence type="ECO:0000256" key="7">
    <source>
        <dbReference type="ARBA" id="ARBA00023180"/>
    </source>
</evidence>
<evidence type="ECO:0000256" key="5">
    <source>
        <dbReference type="ARBA" id="ARBA00023136"/>
    </source>
</evidence>
<keyword evidence="9" id="KW-1185">Reference proteome</keyword>
<evidence type="ECO:0000256" key="4">
    <source>
        <dbReference type="ARBA" id="ARBA00022989"/>
    </source>
</evidence>
<protein>
    <submittedName>
        <fullName evidence="10">Uncharacterized protein LOC108563397</fullName>
    </submittedName>
</protein>
<comment type="subcellular location">
    <subcellularLocation>
        <location evidence="1">Cell membrane</location>
        <topology evidence="1">Multi-pass membrane protein</topology>
    </subcellularLocation>
</comment>
<sequence>MELKNVELIELITCNRKDSILLQNYLSEHFIRSAIIEVDYFIVNYKGIIENASAIYYNRYGYVLDLHCPNSKTFVTLDADLTKWNSRFGDTYNWLLLDVENSIVIEDYFNEAKLRLDSEVFVARQEGNSYKLREVYNPGGVGAKIVSRDSMIFSKGSFRFVIENNFYLARKNLSGLVIKTTTVITKNISGTAEEYLVNRKNIDDAVNKLNFALFLHLVDVHEFKYTLMTTYTWYGPTPSGIDGGLTKHLYYREADVSATSGIMTRDRVTAIDYLISTYYFGTCFIFRNPSAVGKIRNQFFDPFAAKTWCICLLFLIILTVFIKATFYIHGKLTRTQSERGSWSSSTLNTLAAFCQQDIETDEDNLTGRILILSLMVLSLLLYNYYTSSIVSDLINSRTAAFSTVGELVHSNLDLGMEDIAYTERLFKTTIDPDIIYLRDKKILARGKKPNYFNPTEGIARVKSGGFAYHVEPATGYPLIAKTFDSSQICDLCEIYVFKPTLIYVLAQKNSQYNRLFSISYRKLMERGLMRRETLIWQAQKPECLSSANVLQIELEQVAPAFFVLSFGIIASLLILAFECRIKLKSTKKI</sequence>
<dbReference type="SUPFAM" id="SSF53850">
    <property type="entry name" value="Periplasmic binding protein-like II"/>
    <property type="match status" value="1"/>
</dbReference>
<feature type="transmembrane region" description="Helical" evidence="8">
    <location>
        <begin position="365"/>
        <end position="385"/>
    </location>
</feature>
<feature type="transmembrane region" description="Helical" evidence="8">
    <location>
        <begin position="305"/>
        <end position="328"/>
    </location>
</feature>
<dbReference type="InterPro" id="IPR052192">
    <property type="entry name" value="Insect_Ionotropic_Sensory_Rcpt"/>
</dbReference>
<accession>A0ABM1MSJ7</accession>
<reference evidence="10" key="1">
    <citation type="submission" date="2025-08" db="UniProtKB">
        <authorList>
            <consortium name="RefSeq"/>
        </authorList>
    </citation>
    <scope>IDENTIFICATION</scope>
    <source>
        <tissue evidence="10">Whole Larva</tissue>
    </source>
</reference>
<name>A0ABM1MSJ7_NICVS</name>
<dbReference type="GeneID" id="108563397"/>
<keyword evidence="2" id="KW-1003">Cell membrane</keyword>
<keyword evidence="4 8" id="KW-1133">Transmembrane helix</keyword>
<dbReference type="PANTHER" id="PTHR42643:SF30">
    <property type="entry name" value="IONOTROPIC RECEPTOR 40A-RELATED"/>
    <property type="match status" value="1"/>
</dbReference>
<dbReference type="RefSeq" id="XP_017777547.1">
    <property type="nucleotide sequence ID" value="XM_017922058.1"/>
</dbReference>